<proteinExistence type="predicted"/>
<accession>A0A6J7IQ96</accession>
<evidence type="ECO:0000256" key="1">
    <source>
        <dbReference type="SAM" id="MobiDB-lite"/>
    </source>
</evidence>
<name>A0A6J7IQ96_9ZZZZ</name>
<gene>
    <name evidence="2" type="ORF">UFOPK3543_02782</name>
</gene>
<protein>
    <submittedName>
        <fullName evidence="2">Unannotated protein</fullName>
    </submittedName>
</protein>
<evidence type="ECO:0000313" key="2">
    <source>
        <dbReference type="EMBL" id="CAB4933119.1"/>
    </source>
</evidence>
<feature type="compositionally biased region" description="Low complexity" evidence="1">
    <location>
        <begin position="340"/>
        <end position="351"/>
    </location>
</feature>
<organism evidence="2">
    <name type="scientific">freshwater metagenome</name>
    <dbReference type="NCBI Taxonomy" id="449393"/>
    <lineage>
        <taxon>unclassified sequences</taxon>
        <taxon>metagenomes</taxon>
        <taxon>ecological metagenomes</taxon>
    </lineage>
</organism>
<feature type="compositionally biased region" description="Basic residues" evidence="1">
    <location>
        <begin position="268"/>
        <end position="310"/>
    </location>
</feature>
<feature type="compositionally biased region" description="Basic and acidic residues" evidence="1">
    <location>
        <begin position="189"/>
        <end position="208"/>
    </location>
</feature>
<feature type="compositionally biased region" description="Basic residues" evidence="1">
    <location>
        <begin position="231"/>
        <end position="240"/>
    </location>
</feature>
<dbReference type="EMBL" id="CAFBMH010000156">
    <property type="protein sequence ID" value="CAB4933119.1"/>
    <property type="molecule type" value="Genomic_DNA"/>
</dbReference>
<feature type="region of interest" description="Disordered" evidence="1">
    <location>
        <begin position="113"/>
        <end position="150"/>
    </location>
</feature>
<feature type="region of interest" description="Disordered" evidence="1">
    <location>
        <begin position="186"/>
        <end position="385"/>
    </location>
</feature>
<feature type="region of interest" description="Disordered" evidence="1">
    <location>
        <begin position="1"/>
        <end position="26"/>
    </location>
</feature>
<dbReference type="AlphaFoldDB" id="A0A6J7IQ96"/>
<reference evidence="2" key="1">
    <citation type="submission" date="2020-05" db="EMBL/GenBank/DDBJ databases">
        <authorList>
            <person name="Chiriac C."/>
            <person name="Salcher M."/>
            <person name="Ghai R."/>
            <person name="Kavagutti S V."/>
        </authorList>
    </citation>
    <scope>NUCLEOTIDE SEQUENCE</scope>
</reference>
<sequence length="385" mass="44106">MTRGRVAQVGEDCRRSAQAHGYGQHRETRLKRAVLYSNTSSLQRPGSPHSLSSQRSRSHARTTPAAQLRPRDHRHTGHAGDERVISCVLAVGHHGARHPRRPRRVEAGSAANTLFDAADGPAPRPSASQVRTRRRRHHGSLSSPRRQRDLRDARAHGAVLRPQHHLRRPPGQLRLARRSARGLPLHRVPLVERRPRDAERARRGDRRPPAYLRRRDHRADLPAGIAAQPARQRHHRHRGRHGNEHAHAQPARGVRSDRARAQQTPAAAHHRGAHGRAPRPRLPERRHRHRREHPRRLRDRPGHRAHPCPHRGREAHPHARRARRHRAPLSRGPRTRRGPHQGAPQGQQAQRCSGRQEPVRPQARLEDPDRTTRRRRPATRHERAV</sequence>
<feature type="region of interest" description="Disordered" evidence="1">
    <location>
        <begin position="39"/>
        <end position="79"/>
    </location>
</feature>
<feature type="compositionally biased region" description="Basic residues" evidence="1">
    <location>
        <begin position="318"/>
        <end position="339"/>
    </location>
</feature>
<feature type="region of interest" description="Disordered" evidence="1">
    <location>
        <begin position="162"/>
        <end position="181"/>
    </location>
</feature>